<gene>
    <name evidence="1" type="ORF">LCGC14_1458010</name>
</gene>
<proteinExistence type="predicted"/>
<organism evidence="1">
    <name type="scientific">marine sediment metagenome</name>
    <dbReference type="NCBI Taxonomy" id="412755"/>
    <lineage>
        <taxon>unclassified sequences</taxon>
        <taxon>metagenomes</taxon>
        <taxon>ecological metagenomes</taxon>
    </lineage>
</organism>
<dbReference type="EMBL" id="LAZR01010118">
    <property type="protein sequence ID" value="KKM68727.1"/>
    <property type="molecule type" value="Genomic_DNA"/>
</dbReference>
<accession>A0A0F9MHV2</accession>
<dbReference type="AlphaFoldDB" id="A0A0F9MHV2"/>
<evidence type="ECO:0000313" key="1">
    <source>
        <dbReference type="EMBL" id="KKM68727.1"/>
    </source>
</evidence>
<sequence>MIVKHYVRVAFKKAGKRVPNGFITSLDTFVQAVVDHASANGGISNGDIEALASRSKMPLLGRHVHAAMAQLNPISSGLLLSKAREVKNEE</sequence>
<reference evidence="1" key="1">
    <citation type="journal article" date="2015" name="Nature">
        <title>Complex archaea that bridge the gap between prokaryotes and eukaryotes.</title>
        <authorList>
            <person name="Spang A."/>
            <person name="Saw J.H."/>
            <person name="Jorgensen S.L."/>
            <person name="Zaremba-Niedzwiedzka K."/>
            <person name="Martijn J."/>
            <person name="Lind A.E."/>
            <person name="van Eijk R."/>
            <person name="Schleper C."/>
            <person name="Guy L."/>
            <person name="Ettema T.J."/>
        </authorList>
    </citation>
    <scope>NUCLEOTIDE SEQUENCE</scope>
</reference>
<protein>
    <submittedName>
        <fullName evidence="1">Uncharacterized protein</fullName>
    </submittedName>
</protein>
<comment type="caution">
    <text evidence="1">The sequence shown here is derived from an EMBL/GenBank/DDBJ whole genome shotgun (WGS) entry which is preliminary data.</text>
</comment>
<name>A0A0F9MHV2_9ZZZZ</name>